<dbReference type="InterPro" id="IPR010619">
    <property type="entry name" value="ThrE-like_N"/>
</dbReference>
<feature type="domain" description="Threonine/Serine exporter ThrE" evidence="8">
    <location>
        <begin position="277"/>
        <end position="402"/>
    </location>
</feature>
<feature type="transmembrane region" description="Helical" evidence="6">
    <location>
        <begin position="201"/>
        <end position="221"/>
    </location>
</feature>
<dbReference type="Pfam" id="PF06738">
    <property type="entry name" value="ThrE"/>
    <property type="match status" value="1"/>
</dbReference>
<feature type="transmembrane region" description="Helical" evidence="6">
    <location>
        <begin position="148"/>
        <end position="168"/>
    </location>
</feature>
<feature type="transmembrane region" description="Helical" evidence="6">
    <location>
        <begin position="298"/>
        <end position="315"/>
    </location>
</feature>
<dbReference type="OrthoDB" id="1490274at2"/>
<gene>
    <name evidence="9" type="ORF">DFQ04_1117</name>
</gene>
<protein>
    <submittedName>
        <fullName evidence="9">Uncharacterized membrane protein YjjP (DUF1212 family)</fullName>
    </submittedName>
</protein>
<feature type="transmembrane region" description="Helical" evidence="6">
    <location>
        <begin position="233"/>
        <end position="254"/>
    </location>
</feature>
<proteinExistence type="inferred from homology"/>
<dbReference type="RefSeq" id="WP_133553472.1">
    <property type="nucleotide sequence ID" value="NZ_SNYF01000005.1"/>
</dbReference>
<feature type="transmembrane region" description="Helical" evidence="6">
    <location>
        <begin position="121"/>
        <end position="142"/>
    </location>
</feature>
<evidence type="ECO:0000256" key="1">
    <source>
        <dbReference type="ARBA" id="ARBA00004141"/>
    </source>
</evidence>
<dbReference type="InterPro" id="IPR024528">
    <property type="entry name" value="ThrE_2"/>
</dbReference>
<evidence type="ECO:0000259" key="7">
    <source>
        <dbReference type="Pfam" id="PF06738"/>
    </source>
</evidence>
<evidence type="ECO:0000256" key="4">
    <source>
        <dbReference type="ARBA" id="ARBA00023136"/>
    </source>
</evidence>
<evidence type="ECO:0000259" key="8">
    <source>
        <dbReference type="Pfam" id="PF12821"/>
    </source>
</evidence>
<feature type="transmembrane region" description="Helical" evidence="6">
    <location>
        <begin position="274"/>
        <end position="291"/>
    </location>
</feature>
<comment type="similarity">
    <text evidence="5">Belongs to the ThrE exporter (TC 2.A.79) family.</text>
</comment>
<keyword evidence="4 6" id="KW-0472">Membrane</keyword>
<dbReference type="AlphaFoldDB" id="A0A4R6T966"/>
<feature type="transmembrane region" description="Helical" evidence="6">
    <location>
        <begin position="321"/>
        <end position="337"/>
    </location>
</feature>
<feature type="transmembrane region" description="Helical" evidence="6">
    <location>
        <begin position="383"/>
        <end position="403"/>
    </location>
</feature>
<feature type="domain" description="Threonine/serine exporter-like N-terminal" evidence="7">
    <location>
        <begin position="15"/>
        <end position="256"/>
    </location>
</feature>
<feature type="transmembrane region" description="Helical" evidence="6">
    <location>
        <begin position="175"/>
        <end position="195"/>
    </location>
</feature>
<feature type="transmembrane region" description="Helical" evidence="6">
    <location>
        <begin position="349"/>
        <end position="371"/>
    </location>
</feature>
<accession>A0A4R6T966</accession>
<dbReference type="Proteomes" id="UP000294535">
    <property type="component" value="Unassembled WGS sequence"/>
</dbReference>
<comment type="caution">
    <text evidence="9">The sequence shown here is derived from an EMBL/GenBank/DDBJ whole genome shotgun (WGS) entry which is preliminary data.</text>
</comment>
<sequence length="410" mass="43212">MSDQKVKVPFNRACDFVIQLGEAAHGYGSSSARLEAFLSSLMASFGYLGTVLSTPNGIVFGFQESESQPQRFHLITSLTTGLDLNKLALVGDLVTDVINGETNIEEAVLKLREIKKTSAPWGKMASAISFMATGAGIAGVLMGSWYDIAVAVPLSFLVYIMVIISSGFKTTGADWLPLIASFIIGILTAFTKVVIPELNIVLVGVSAIAILLPGFTISTGAMELVGGNVVSGIINLVSGLVYLLKLVIGGWVGAKLVISLLSLSAQTGTAPDIAWQWLFVPVFAIGLCLSLQTSTRDFPWALAACLIAYLGSFLGSKVFESSVGTLLGTVILVVFSNKWTTKTGRPTSILLVPGILMLVSGFAGFQGFLSLAEGQIQQGENQIQHMFLVAITIGAGLVVGNTVSRPKVTL</sequence>
<dbReference type="PANTHER" id="PTHR31082">
    <property type="entry name" value="PHEROMONE-REGULATED MEMBRANE PROTEIN 10"/>
    <property type="match status" value="1"/>
</dbReference>
<dbReference type="GO" id="GO:0022857">
    <property type="term" value="F:transmembrane transporter activity"/>
    <property type="evidence" value="ECO:0007669"/>
    <property type="project" value="InterPro"/>
</dbReference>
<evidence type="ECO:0000256" key="6">
    <source>
        <dbReference type="SAM" id="Phobius"/>
    </source>
</evidence>
<keyword evidence="2 6" id="KW-0812">Transmembrane</keyword>
<evidence type="ECO:0000256" key="3">
    <source>
        <dbReference type="ARBA" id="ARBA00022989"/>
    </source>
</evidence>
<evidence type="ECO:0000256" key="5">
    <source>
        <dbReference type="ARBA" id="ARBA00034125"/>
    </source>
</evidence>
<dbReference type="InterPro" id="IPR051361">
    <property type="entry name" value="ThrE/Ser_Exporter"/>
</dbReference>
<evidence type="ECO:0000313" key="9">
    <source>
        <dbReference type="EMBL" id="TDQ19296.1"/>
    </source>
</evidence>
<comment type="subcellular location">
    <subcellularLocation>
        <location evidence="1">Membrane</location>
        <topology evidence="1">Multi-pass membrane protein</topology>
    </subcellularLocation>
</comment>
<dbReference type="EMBL" id="SNYF01000005">
    <property type="protein sequence ID" value="TDQ19296.1"/>
    <property type="molecule type" value="Genomic_DNA"/>
</dbReference>
<dbReference type="GO" id="GO:0016020">
    <property type="term" value="C:membrane"/>
    <property type="evidence" value="ECO:0007669"/>
    <property type="project" value="UniProtKB-SubCell"/>
</dbReference>
<evidence type="ECO:0000256" key="2">
    <source>
        <dbReference type="ARBA" id="ARBA00022692"/>
    </source>
</evidence>
<reference evidence="9 10" key="1">
    <citation type="submission" date="2019-03" db="EMBL/GenBank/DDBJ databases">
        <title>Genomic Encyclopedia of Type Strains, Phase III (KMG-III): the genomes of soil and plant-associated and newly described type strains.</title>
        <authorList>
            <person name="Whitman W."/>
        </authorList>
    </citation>
    <scope>NUCLEOTIDE SEQUENCE [LARGE SCALE GENOMIC DNA]</scope>
    <source>
        <strain evidence="9 10">CECT 8446</strain>
    </source>
</reference>
<keyword evidence="3 6" id="KW-1133">Transmembrane helix</keyword>
<name>A0A4R6T966_9BACT</name>
<dbReference type="PANTHER" id="PTHR31082:SF4">
    <property type="entry name" value="PHEROMONE-REGULATED MEMBRANE PROTEIN 10"/>
    <property type="match status" value="1"/>
</dbReference>
<organism evidence="9 10">
    <name type="scientific">Algoriphagus boseongensis</name>
    <dbReference type="NCBI Taxonomy" id="1442587"/>
    <lineage>
        <taxon>Bacteria</taxon>
        <taxon>Pseudomonadati</taxon>
        <taxon>Bacteroidota</taxon>
        <taxon>Cytophagia</taxon>
        <taxon>Cytophagales</taxon>
        <taxon>Cyclobacteriaceae</taxon>
        <taxon>Algoriphagus</taxon>
    </lineage>
</organism>
<dbReference type="Pfam" id="PF12821">
    <property type="entry name" value="ThrE_2"/>
    <property type="match status" value="1"/>
</dbReference>
<keyword evidence="10" id="KW-1185">Reference proteome</keyword>
<evidence type="ECO:0000313" key="10">
    <source>
        <dbReference type="Proteomes" id="UP000294535"/>
    </source>
</evidence>